<evidence type="ECO:0000256" key="3">
    <source>
        <dbReference type="ARBA" id="ARBA00022679"/>
    </source>
</evidence>
<evidence type="ECO:0000256" key="2">
    <source>
        <dbReference type="ARBA" id="ARBA00005182"/>
    </source>
</evidence>
<name>A0A0M3USU0_9FUSO</name>
<dbReference type="OrthoDB" id="175771at2"/>
<evidence type="ECO:0000256" key="4">
    <source>
        <dbReference type="ARBA" id="ARBA00022729"/>
    </source>
</evidence>
<evidence type="ECO:0000256" key="1">
    <source>
        <dbReference type="ARBA" id="ARBA00004418"/>
    </source>
</evidence>
<evidence type="ECO:0000256" key="5">
    <source>
        <dbReference type="ARBA" id="ARBA00022764"/>
    </source>
</evidence>
<gene>
    <name evidence="9" type="ORF">RN98_11100</name>
</gene>
<keyword evidence="6" id="KW-0016">Alginate biosynthesis</keyword>
<dbReference type="EMBL" id="CP012713">
    <property type="protein sequence ID" value="ALF18683.1"/>
    <property type="molecule type" value="Genomic_DNA"/>
</dbReference>
<organism evidence="9 10">
    <name type="scientific">Fusobacterium animalis</name>
    <dbReference type="NCBI Taxonomy" id="76859"/>
    <lineage>
        <taxon>Bacteria</taxon>
        <taxon>Fusobacteriati</taxon>
        <taxon>Fusobacteriota</taxon>
        <taxon>Fusobacteriia</taxon>
        <taxon>Fusobacteriales</taxon>
        <taxon>Fusobacteriaceae</taxon>
        <taxon>Fusobacterium</taxon>
    </lineage>
</organism>
<evidence type="ECO:0000259" key="8">
    <source>
        <dbReference type="Pfam" id="PF16822"/>
    </source>
</evidence>
<evidence type="ECO:0000313" key="10">
    <source>
        <dbReference type="Proteomes" id="UP000063147"/>
    </source>
</evidence>
<dbReference type="PATRIC" id="fig|76859.3.peg.2243"/>
<dbReference type="RefSeq" id="WP_060676744.1">
    <property type="nucleotide sequence ID" value="NZ_CP012713.1"/>
</dbReference>
<keyword evidence="5" id="KW-0574">Periplasm</keyword>
<dbReference type="UniPathway" id="UPA00286"/>
<reference evidence="10" key="1">
    <citation type="submission" date="2015-09" db="EMBL/GenBank/DDBJ databases">
        <authorList>
            <person name="Kook J.-K."/>
            <person name="Park S.-N."/>
            <person name="Lim Y.K."/>
            <person name="Jo E."/>
        </authorList>
    </citation>
    <scope>NUCLEOTIDE SEQUENCE [LARGE SCALE GENOMIC DNA]</scope>
    <source>
        <strain evidence="10">KCOM 1279</strain>
    </source>
</reference>
<dbReference type="GO" id="GO:0016740">
    <property type="term" value="F:transferase activity"/>
    <property type="evidence" value="ECO:0007669"/>
    <property type="project" value="UniProtKB-KW"/>
</dbReference>
<dbReference type="Pfam" id="PF16822">
    <property type="entry name" value="ALGX"/>
    <property type="match status" value="1"/>
</dbReference>
<feature type="transmembrane region" description="Helical" evidence="7">
    <location>
        <begin position="7"/>
        <end position="25"/>
    </location>
</feature>
<accession>A0A0M3USU0</accession>
<protein>
    <recommendedName>
        <fullName evidence="8">AlgX/AlgJ SGNH hydrolase-like domain-containing protein</fullName>
    </recommendedName>
</protein>
<keyword evidence="7" id="KW-0812">Transmembrane</keyword>
<dbReference type="AlphaFoldDB" id="A0A0M3USU0"/>
<dbReference type="Proteomes" id="UP000063147">
    <property type="component" value="Chromosome"/>
</dbReference>
<comment type="pathway">
    <text evidence="2">Glycan biosynthesis; alginate biosynthesis.</text>
</comment>
<sequence length="465" mass="56039">MKQLKKIFILFFMTLLFLPLIFFNWKDDYVSLIDNRELKKFPNKENLNGNDVTDYIQSYINDRIGGREKIINLYTELNDKLFNLLVHPIYTYGKDGYIFFKMERNIEYQEYHRKFAETIKKIQTYCKERGVPFYFVFSPEKKYVYSEYLPEGVNYSREWVNKFIEDLRELGVNFIDNSDFLKEKAKEEFVFNKKYDAGHWNDLGAFLGMNNVYEKIHQKNPNLLILSENYYDKFSKLETSLRVSYFKINEEVPDWELKINYENLTDLYIDEIKTHDSYRHFGYYKNLTKEAENSLKLLVFQGSYLNSRGKFVIPAAKEYIGIHNYQNVLDIPYYFNIFKPDLVIFEVAEYTLLDQYFSYEKMERLDFPIFLDDYKKNQAKTISDIDILNYDLKFNIEEGDKIAKITLSGLPKNIKYVYLSIKGETYDFMKVDDSVYELSLLKEVLEEKQKYEIYYMTNKGEVYRF</sequence>
<dbReference type="GO" id="GO:0042597">
    <property type="term" value="C:periplasmic space"/>
    <property type="evidence" value="ECO:0007669"/>
    <property type="project" value="UniProtKB-SubCell"/>
</dbReference>
<keyword evidence="7" id="KW-0472">Membrane</keyword>
<feature type="domain" description="AlgX/AlgJ SGNH hydrolase-like" evidence="8">
    <location>
        <begin position="92"/>
        <end position="223"/>
    </location>
</feature>
<proteinExistence type="predicted"/>
<keyword evidence="7" id="KW-1133">Transmembrane helix</keyword>
<evidence type="ECO:0000256" key="6">
    <source>
        <dbReference type="ARBA" id="ARBA00022841"/>
    </source>
</evidence>
<evidence type="ECO:0000256" key="7">
    <source>
        <dbReference type="SAM" id="Phobius"/>
    </source>
</evidence>
<comment type="subcellular location">
    <subcellularLocation>
        <location evidence="1">Periplasm</location>
    </subcellularLocation>
</comment>
<keyword evidence="3" id="KW-0808">Transferase</keyword>
<evidence type="ECO:0000313" key="9">
    <source>
        <dbReference type="EMBL" id="ALF18683.1"/>
    </source>
</evidence>
<keyword evidence="4" id="KW-0732">Signal</keyword>
<dbReference type="GO" id="GO:0042121">
    <property type="term" value="P:alginic acid biosynthetic process"/>
    <property type="evidence" value="ECO:0007669"/>
    <property type="project" value="UniProtKB-UniPathway"/>
</dbReference>
<dbReference type="InterPro" id="IPR031811">
    <property type="entry name" value="ALGX/ALGJ_SGNH-like"/>
</dbReference>